<feature type="compositionally biased region" description="Basic and acidic residues" evidence="1">
    <location>
        <begin position="405"/>
        <end position="416"/>
    </location>
</feature>
<dbReference type="PROSITE" id="PS50011">
    <property type="entry name" value="PROTEIN_KINASE_DOM"/>
    <property type="match status" value="1"/>
</dbReference>
<evidence type="ECO:0000259" key="2">
    <source>
        <dbReference type="PROSITE" id="PS50011"/>
    </source>
</evidence>
<feature type="domain" description="Protein kinase" evidence="2">
    <location>
        <begin position="32"/>
        <end position="322"/>
    </location>
</feature>
<accession>A0A1I8A991</accession>
<dbReference type="Gene3D" id="1.10.510.10">
    <property type="entry name" value="Transferase(Phosphotransferase) domain 1"/>
    <property type="match status" value="1"/>
</dbReference>
<protein>
    <submittedName>
        <fullName evidence="4">Protein kinase domain-containing protein</fullName>
    </submittedName>
</protein>
<dbReference type="PANTHER" id="PTHR11909">
    <property type="entry name" value="CASEIN KINASE-RELATED"/>
    <property type="match status" value="1"/>
</dbReference>
<dbReference type="InterPro" id="IPR000719">
    <property type="entry name" value="Prot_kinase_dom"/>
</dbReference>
<feature type="region of interest" description="Disordered" evidence="1">
    <location>
        <begin position="376"/>
        <end position="416"/>
    </location>
</feature>
<feature type="region of interest" description="Disordered" evidence="1">
    <location>
        <begin position="343"/>
        <end position="363"/>
    </location>
</feature>
<evidence type="ECO:0000313" key="3">
    <source>
        <dbReference type="Proteomes" id="UP000095287"/>
    </source>
</evidence>
<evidence type="ECO:0000256" key="1">
    <source>
        <dbReference type="SAM" id="MobiDB-lite"/>
    </source>
</evidence>
<organism evidence="3 4">
    <name type="scientific">Steinernema glaseri</name>
    <dbReference type="NCBI Taxonomy" id="37863"/>
    <lineage>
        <taxon>Eukaryota</taxon>
        <taxon>Metazoa</taxon>
        <taxon>Ecdysozoa</taxon>
        <taxon>Nematoda</taxon>
        <taxon>Chromadorea</taxon>
        <taxon>Rhabditida</taxon>
        <taxon>Tylenchina</taxon>
        <taxon>Panagrolaimomorpha</taxon>
        <taxon>Strongyloidoidea</taxon>
        <taxon>Steinernematidae</taxon>
        <taxon>Steinernema</taxon>
    </lineage>
</organism>
<evidence type="ECO:0000313" key="4">
    <source>
        <dbReference type="WBParaSite" id="L893_g33847.t1"/>
    </source>
</evidence>
<proteinExistence type="predicted"/>
<keyword evidence="3" id="KW-1185">Reference proteome</keyword>
<dbReference type="SUPFAM" id="SSF56112">
    <property type="entry name" value="Protein kinase-like (PK-like)"/>
    <property type="match status" value="1"/>
</dbReference>
<dbReference type="Pfam" id="PF00069">
    <property type="entry name" value="Pkinase"/>
    <property type="match status" value="1"/>
</dbReference>
<sequence length="416" mass="47790">MSQTATSVETSSSSSESFTPNFYEGDLICGRWKVEGEIGRGGCGVVYQVSTKVTEQVNGVMKEHTIRAAMKCEGVDPEDRYSETLHSEVTVLRRMQLSEHVCRLYLGGRLSASVNILIMSLVGRSLSFMRRLCRNQRFSMSTAIRVGYQCLEAIKELHFIGYLHRDIKAGNFAIGTYPGNVRRIVLLDFGFARQYVKKGSDGRMRHRSPRHRAPFLGTDRYCSVNCADRKEQGRCDDLWSWIFMLVEFIEGKLPWKDFGGEVEELNKKKRAALDTLLDRCPRQLYRIFDHINDLEYSDRPNYDLMFNTLREICEAKRIHPDDPYDWEEGGRCHEQFLEAEAARPQMKTLERRPEDEPMESMLNSDCDYFSDNMLQSKASDRSSSSLDSDDSYAEANATMPVINSCERDEKNGESYC</sequence>
<dbReference type="WBParaSite" id="L893_g33847.t1">
    <property type="protein sequence ID" value="L893_g33847.t1"/>
    <property type="gene ID" value="L893_g33847"/>
</dbReference>
<dbReference type="SMART" id="SM00220">
    <property type="entry name" value="S_TKc"/>
    <property type="match status" value="1"/>
</dbReference>
<dbReference type="AlphaFoldDB" id="A0A1I8A991"/>
<dbReference type="InterPro" id="IPR011009">
    <property type="entry name" value="Kinase-like_dom_sf"/>
</dbReference>
<name>A0A1I8A991_9BILA</name>
<dbReference type="Proteomes" id="UP000095287">
    <property type="component" value="Unplaced"/>
</dbReference>
<dbReference type="GO" id="GO:0005524">
    <property type="term" value="F:ATP binding"/>
    <property type="evidence" value="ECO:0007669"/>
    <property type="project" value="InterPro"/>
</dbReference>
<dbReference type="InterPro" id="IPR050235">
    <property type="entry name" value="CK1_Ser-Thr_kinase"/>
</dbReference>
<reference evidence="4" key="1">
    <citation type="submission" date="2016-11" db="UniProtKB">
        <authorList>
            <consortium name="WormBaseParasite"/>
        </authorList>
    </citation>
    <scope>IDENTIFICATION</scope>
</reference>
<dbReference type="GO" id="GO:0004672">
    <property type="term" value="F:protein kinase activity"/>
    <property type="evidence" value="ECO:0007669"/>
    <property type="project" value="InterPro"/>
</dbReference>